<dbReference type="Proteomes" id="UP000193317">
    <property type="component" value="Unassembled WGS sequence"/>
</dbReference>
<accession>A0A1X2DXG3</accession>
<keyword evidence="2" id="KW-1185">Reference proteome</keyword>
<dbReference type="EMBL" id="LQPW01000148">
    <property type="protein sequence ID" value="ORW92768.1"/>
    <property type="molecule type" value="Genomic_DNA"/>
</dbReference>
<comment type="caution">
    <text evidence="1">The sequence shown here is derived from an EMBL/GenBank/DDBJ whole genome shotgun (WGS) entry which is preliminary data.</text>
</comment>
<reference evidence="1 2" key="1">
    <citation type="submission" date="2016-01" db="EMBL/GenBank/DDBJ databases">
        <title>The new phylogeny of the genus Mycobacterium.</title>
        <authorList>
            <person name="Tarcisio F."/>
            <person name="Conor M."/>
            <person name="Antonella G."/>
            <person name="Elisabetta G."/>
            <person name="Giulia F.S."/>
            <person name="Sara T."/>
            <person name="Anna F."/>
            <person name="Clotilde B."/>
            <person name="Roberto B."/>
            <person name="Veronica D.S."/>
            <person name="Fabio R."/>
            <person name="Monica P."/>
            <person name="Olivier J."/>
            <person name="Enrico T."/>
            <person name="Nicola S."/>
        </authorList>
    </citation>
    <scope>NUCLEOTIDE SEQUENCE [LARGE SCALE GENOMIC DNA]</scope>
    <source>
        <strain evidence="1 2">DSM 44166</strain>
    </source>
</reference>
<evidence type="ECO:0000313" key="2">
    <source>
        <dbReference type="Proteomes" id="UP000193317"/>
    </source>
</evidence>
<organism evidence="1 2">
    <name type="scientific">Mycobacterium szulgai</name>
    <dbReference type="NCBI Taxonomy" id="1787"/>
    <lineage>
        <taxon>Bacteria</taxon>
        <taxon>Bacillati</taxon>
        <taxon>Actinomycetota</taxon>
        <taxon>Actinomycetes</taxon>
        <taxon>Mycobacteriales</taxon>
        <taxon>Mycobacteriaceae</taxon>
        <taxon>Mycobacterium</taxon>
    </lineage>
</organism>
<proteinExistence type="predicted"/>
<protein>
    <submittedName>
        <fullName evidence="1">Uncharacterized protein</fullName>
    </submittedName>
</protein>
<evidence type="ECO:0000313" key="1">
    <source>
        <dbReference type="EMBL" id="ORW92768.1"/>
    </source>
</evidence>
<name>A0A1X2DXG3_MYCSZ</name>
<dbReference type="AlphaFoldDB" id="A0A1X2DXG3"/>
<sequence length="75" mass="7503">MAADAGPCHAAPTRSEIIDEKELAAIPSSSANPLQAAAAVNIGAEPAPLYICAELTSGAAIKKLITTAFLPAFPA</sequence>
<gene>
    <name evidence="1" type="ORF">AWC27_08565</name>
</gene>